<evidence type="ECO:0000256" key="1">
    <source>
        <dbReference type="SAM" id="MobiDB-lite"/>
    </source>
</evidence>
<organism evidence="2 3">
    <name type="scientific">Streptomyces alanosinicus</name>
    <dbReference type="NCBI Taxonomy" id="68171"/>
    <lineage>
        <taxon>Bacteria</taxon>
        <taxon>Bacillati</taxon>
        <taxon>Actinomycetota</taxon>
        <taxon>Actinomycetes</taxon>
        <taxon>Kitasatosporales</taxon>
        <taxon>Streptomycetaceae</taxon>
        <taxon>Streptomyces</taxon>
    </lineage>
</organism>
<reference evidence="2" key="2">
    <citation type="submission" date="2020-09" db="EMBL/GenBank/DDBJ databases">
        <authorList>
            <person name="Sun Q."/>
            <person name="Ohkuma M."/>
        </authorList>
    </citation>
    <scope>NUCLEOTIDE SEQUENCE</scope>
    <source>
        <strain evidence="2">JCM 4714</strain>
    </source>
</reference>
<reference evidence="2" key="1">
    <citation type="journal article" date="2014" name="Int. J. Syst. Evol. Microbiol.">
        <title>Complete genome sequence of Corynebacterium casei LMG S-19264T (=DSM 44701T), isolated from a smear-ripened cheese.</title>
        <authorList>
            <consortium name="US DOE Joint Genome Institute (JGI-PGF)"/>
            <person name="Walter F."/>
            <person name="Albersmeier A."/>
            <person name="Kalinowski J."/>
            <person name="Ruckert C."/>
        </authorList>
    </citation>
    <scope>NUCLEOTIDE SEQUENCE</scope>
    <source>
        <strain evidence="2">JCM 4714</strain>
    </source>
</reference>
<accession>A0A919D7Z7</accession>
<name>A0A919D7Z7_9ACTN</name>
<keyword evidence="3" id="KW-1185">Reference proteome</keyword>
<dbReference type="EMBL" id="BMVG01000046">
    <property type="protein sequence ID" value="GHE14064.1"/>
    <property type="molecule type" value="Genomic_DNA"/>
</dbReference>
<sequence>MAAALGDLDDGASPGRGDATALGKDAEAVFTPHRRSVDDQFLSVVEDDDDPVGAGVPCTRRVGETLRPAVQPVQAADRQEPVRVGEPGLLSTVPVQPVLGEGLEVCCGRLCGHEFHTLLRHTRLAPRRLAQGCGAPAGPTARWAHSAGEFAEERPGASAVRFAGDLGALSDEERAALKDVLARCPELDPTAQHIRDFGEILTNRIGPTLLSDPPRSLPKICARTEFGSHSRPGGRLEARPPGIP</sequence>
<feature type="region of interest" description="Disordered" evidence="1">
    <location>
        <begin position="1"/>
        <end position="28"/>
    </location>
</feature>
<proteinExistence type="predicted"/>
<evidence type="ECO:0000313" key="3">
    <source>
        <dbReference type="Proteomes" id="UP000655443"/>
    </source>
</evidence>
<dbReference type="Proteomes" id="UP000655443">
    <property type="component" value="Unassembled WGS sequence"/>
</dbReference>
<evidence type="ECO:0000313" key="2">
    <source>
        <dbReference type="EMBL" id="GHE14064.1"/>
    </source>
</evidence>
<gene>
    <name evidence="2" type="ORF">GCM10010339_83400</name>
</gene>
<comment type="caution">
    <text evidence="2">The sequence shown here is derived from an EMBL/GenBank/DDBJ whole genome shotgun (WGS) entry which is preliminary data.</text>
</comment>
<dbReference type="AlphaFoldDB" id="A0A919D7Z7"/>
<protein>
    <submittedName>
        <fullName evidence="2">Uncharacterized protein</fullName>
    </submittedName>
</protein>
<feature type="region of interest" description="Disordered" evidence="1">
    <location>
        <begin position="225"/>
        <end position="244"/>
    </location>
</feature>